<name>A0A8S5U2B3_9CAUD</name>
<dbReference type="InterPro" id="IPR009061">
    <property type="entry name" value="DNA-bd_dom_put_sf"/>
</dbReference>
<dbReference type="SUPFAM" id="SSF46955">
    <property type="entry name" value="Putative DNA-binding domain"/>
    <property type="match status" value="1"/>
</dbReference>
<accession>A0A8S5U2B3</accession>
<reference evidence="1" key="1">
    <citation type="journal article" date="2021" name="Proc. Natl. Acad. Sci. U.S.A.">
        <title>A Catalog of Tens of Thousands of Viruses from Human Metagenomes Reveals Hidden Associations with Chronic Diseases.</title>
        <authorList>
            <person name="Tisza M.J."/>
            <person name="Buck C.B."/>
        </authorList>
    </citation>
    <scope>NUCLEOTIDE SEQUENCE</scope>
    <source>
        <strain evidence="1">Ctqzz19</strain>
    </source>
</reference>
<proteinExistence type="predicted"/>
<sequence length="75" mass="8578">MSTVIKGVEILSFKEAVERLGVSKNTLLHWVWKGAVEYYEIGDNNKLLFEGEYINNLAKKLKTASSNNYLRSVKK</sequence>
<protein>
    <submittedName>
        <fullName evidence="1">Tor inhibition protein helix, reverse turn, PROTEIN</fullName>
    </submittedName>
</protein>
<dbReference type="EMBL" id="BK015988">
    <property type="protein sequence ID" value="DAF88573.1"/>
    <property type="molecule type" value="Genomic_DNA"/>
</dbReference>
<organism evidence="1">
    <name type="scientific">Siphoviridae sp. ctqzz19</name>
    <dbReference type="NCBI Taxonomy" id="2825682"/>
    <lineage>
        <taxon>Viruses</taxon>
        <taxon>Duplodnaviria</taxon>
        <taxon>Heunggongvirae</taxon>
        <taxon>Uroviricota</taxon>
        <taxon>Caudoviricetes</taxon>
    </lineage>
</organism>
<evidence type="ECO:0000313" key="1">
    <source>
        <dbReference type="EMBL" id="DAF88573.1"/>
    </source>
</evidence>